<dbReference type="GO" id="GO:1990904">
    <property type="term" value="C:ribonucleoprotein complex"/>
    <property type="evidence" value="ECO:0007669"/>
    <property type="project" value="UniProtKB-KW"/>
</dbReference>
<dbReference type="GO" id="GO:0003735">
    <property type="term" value="F:structural constituent of ribosome"/>
    <property type="evidence" value="ECO:0007669"/>
    <property type="project" value="InterPro"/>
</dbReference>
<dbReference type="GO" id="GO:0006412">
    <property type="term" value="P:translation"/>
    <property type="evidence" value="ECO:0007669"/>
    <property type="project" value="UniProtKB-UniRule"/>
</dbReference>
<evidence type="ECO:0000313" key="6">
    <source>
        <dbReference type="Proteomes" id="UP000185936"/>
    </source>
</evidence>
<sequence length="49" mass="5764">MASFEEAEKRTLEKMICMRCNARNSKEANRCRKCGYKKLRPKAKEPRAT</sequence>
<reference evidence="6" key="1">
    <citation type="submission" date="2017-01" db="EMBL/GenBank/DDBJ databases">
        <authorList>
            <person name="Varghese N."/>
            <person name="Submissions S."/>
        </authorList>
    </citation>
    <scope>NUCLEOTIDE SEQUENCE [LARGE SCALE GENOMIC DNA]</scope>
    <source>
        <strain evidence="6">type strain: HArc-</strain>
    </source>
</reference>
<evidence type="ECO:0000256" key="3">
    <source>
        <dbReference type="HAMAP-Rule" id="MF_00788"/>
    </source>
</evidence>
<evidence type="ECO:0000256" key="1">
    <source>
        <dbReference type="ARBA" id="ARBA00022980"/>
    </source>
</evidence>
<evidence type="ECO:0000256" key="2">
    <source>
        <dbReference type="ARBA" id="ARBA00023274"/>
    </source>
</evidence>
<dbReference type="SMART" id="SM01377">
    <property type="entry name" value="Ribosomal_L40e"/>
    <property type="match status" value="1"/>
</dbReference>
<dbReference type="EMBL" id="FTNR01000012">
    <property type="protein sequence ID" value="SIS11851.1"/>
    <property type="molecule type" value="Genomic_DNA"/>
</dbReference>
<comment type="similarity">
    <text evidence="3">Belongs to the eukaryotic ribosomal protein eL40 family.</text>
</comment>
<dbReference type="PANTHER" id="PTHR39649">
    <property type="entry name" value="50S RIBOSOMAL PROTEIN L40E"/>
    <property type="match status" value="1"/>
</dbReference>
<dbReference type="InterPro" id="IPR038587">
    <property type="entry name" value="Ribosomal_eL40_sf"/>
</dbReference>
<dbReference type="HAMAP" id="MF_00788">
    <property type="entry name" value="Ribosomal_eL40"/>
    <property type="match status" value="1"/>
</dbReference>
<dbReference type="NCBIfam" id="NF003161">
    <property type="entry name" value="PRK04136.1"/>
    <property type="match status" value="1"/>
</dbReference>
<protein>
    <recommendedName>
        <fullName evidence="3">Large ribosomal subunit protein eL40</fullName>
    </recommendedName>
</protein>
<accession>A0A1N7GGZ2</accession>
<proteinExistence type="inferred from homology"/>
<dbReference type="GO" id="GO:0005840">
    <property type="term" value="C:ribosome"/>
    <property type="evidence" value="ECO:0007669"/>
    <property type="project" value="UniProtKB-KW"/>
</dbReference>
<keyword evidence="6" id="KW-1185">Reference proteome</keyword>
<dbReference type="PANTHER" id="PTHR39649:SF1">
    <property type="entry name" value="LARGE RIBOSOMAL SUBUNIT PROTEIN EL40"/>
    <property type="match status" value="1"/>
</dbReference>
<dbReference type="InterPro" id="IPR001975">
    <property type="entry name" value="Ribosomal_eL40_dom"/>
</dbReference>
<organism evidence="5 6">
    <name type="scientific">Natronorubrum thiooxidans</name>
    <dbReference type="NCBI Taxonomy" id="308853"/>
    <lineage>
        <taxon>Archaea</taxon>
        <taxon>Methanobacteriati</taxon>
        <taxon>Methanobacteriota</taxon>
        <taxon>Stenosarchaea group</taxon>
        <taxon>Halobacteria</taxon>
        <taxon>Halobacteriales</taxon>
        <taxon>Natrialbaceae</taxon>
        <taxon>Natronorubrum</taxon>
    </lineage>
</organism>
<feature type="domain" description="Large ribosomal subunit protein eL40" evidence="4">
    <location>
        <begin position="1"/>
        <end position="46"/>
    </location>
</feature>
<evidence type="ECO:0000313" key="5">
    <source>
        <dbReference type="EMBL" id="SIS11851.1"/>
    </source>
</evidence>
<dbReference type="Proteomes" id="UP000185936">
    <property type="component" value="Unassembled WGS sequence"/>
</dbReference>
<evidence type="ECO:0000259" key="4">
    <source>
        <dbReference type="SMART" id="SM01377"/>
    </source>
</evidence>
<dbReference type="RefSeq" id="WP_076610074.1">
    <property type="nucleotide sequence ID" value="NZ_FTNR01000012.1"/>
</dbReference>
<dbReference type="Gene3D" id="4.10.1060.50">
    <property type="match status" value="1"/>
</dbReference>
<dbReference type="STRING" id="308853.SAMN05421752_11246"/>
<name>A0A1N7GGZ2_9EURY</name>
<dbReference type="OrthoDB" id="45138at2157"/>
<gene>
    <name evidence="3" type="primary">rpl40e</name>
    <name evidence="5" type="ORF">SAMN05421752_11246</name>
</gene>
<keyword evidence="2 3" id="KW-0687">Ribonucleoprotein</keyword>
<dbReference type="InterPro" id="IPR023657">
    <property type="entry name" value="Ribosomal_eL40_arc"/>
</dbReference>
<dbReference type="InterPro" id="IPR011332">
    <property type="entry name" value="Ribosomal_zn-bd"/>
</dbReference>
<dbReference type="Pfam" id="PF01020">
    <property type="entry name" value="Ribosomal_L40e"/>
    <property type="match status" value="1"/>
</dbReference>
<dbReference type="AlphaFoldDB" id="A0A1N7GGZ2"/>
<keyword evidence="1 3" id="KW-0689">Ribosomal protein</keyword>
<dbReference type="SUPFAM" id="SSF57829">
    <property type="entry name" value="Zn-binding ribosomal proteins"/>
    <property type="match status" value="1"/>
</dbReference>